<dbReference type="AlphaFoldDB" id="A0ABD5PHB9"/>
<dbReference type="EMBL" id="JBHSDS010000016">
    <property type="protein sequence ID" value="MFC4360262.1"/>
    <property type="molecule type" value="Genomic_DNA"/>
</dbReference>
<dbReference type="InterPro" id="IPR025375">
    <property type="entry name" value="DUF4365"/>
</dbReference>
<reference evidence="2 3" key="1">
    <citation type="journal article" date="2019" name="Int. J. Syst. Evol. Microbiol.">
        <title>The Global Catalogue of Microorganisms (GCM) 10K type strain sequencing project: providing services to taxonomists for standard genome sequencing and annotation.</title>
        <authorList>
            <consortium name="The Broad Institute Genomics Platform"/>
            <consortium name="The Broad Institute Genome Sequencing Center for Infectious Disease"/>
            <person name="Wu L."/>
            <person name="Ma J."/>
        </authorList>
    </citation>
    <scope>NUCLEOTIDE SEQUENCE [LARGE SCALE GENOMIC DNA]</scope>
    <source>
        <strain evidence="2 3">CGMCC 1.12553</strain>
    </source>
</reference>
<gene>
    <name evidence="2" type="ORF">ACFO0N_20125</name>
</gene>
<dbReference type="RefSeq" id="WP_267623056.1">
    <property type="nucleotide sequence ID" value="NZ_JAODIW010000007.1"/>
</dbReference>
<evidence type="ECO:0000313" key="3">
    <source>
        <dbReference type="Proteomes" id="UP001595921"/>
    </source>
</evidence>
<sequence>MTKRSEQQRLDRRGEAHLELQLEKYVVNSYENDFGLDFEVNLTEQEEDDEFQHVTGEHLFIQLKSSSGFENDDSVHADLKITHLTQYLEQPIPVLLAIYDDDSGEIYWCVVQEFVWDELSNREKNWREQTTVRVRINRSRNLTNHDRLETAVQRAQNRITRQQSYGMNIGEGIAFTPDDFTELQRQVDNDRLSYRGHLLLKARQHLKRGDFEAAEESISEISESEHDDEAKVKALFMEMMTRNPANADEAVEMAEFAHEAETLARDLGLEADELLARVHKHVAGLFVILEKREEMVATDSIQDLDQFNVSEYDYLRDRESRELLTGELNAAGEINRTLADLRENDQYYVYAVCLSPIIDYLLSRIMVNVLSPRNEQDIPDSVHPLVEQATQIADFIPDPETEFNLRKSVGLYHYQTLNPETAKEFLKDARDLAVEIDDRILVKDTEQLLDKIDTKPDPYDHSEETDYDDIAPEEATKRVLEVQGIDVDMEGDQSTESYDPMATAARLGVEDADPEEYYRHCEHLHLAYQPSFFGKVTGVTSIGSKSLWCQHGGGMTGASLKRLFSSFTSEFCDGCDHHCPRSNEWELTDEFAEEQVNDPEFQEFLEAKDSAFTSQ</sequence>
<protein>
    <submittedName>
        <fullName evidence="2">DUF4365 domain-containing protein</fullName>
    </submittedName>
</protein>
<evidence type="ECO:0000259" key="1">
    <source>
        <dbReference type="Pfam" id="PF14280"/>
    </source>
</evidence>
<feature type="domain" description="DUF4365" evidence="1">
    <location>
        <begin position="13"/>
        <end position="146"/>
    </location>
</feature>
<dbReference type="Proteomes" id="UP001595921">
    <property type="component" value="Unassembled WGS sequence"/>
</dbReference>
<accession>A0ABD5PHB9</accession>
<keyword evidence="3" id="KW-1185">Reference proteome</keyword>
<evidence type="ECO:0000313" key="2">
    <source>
        <dbReference type="EMBL" id="MFC4360262.1"/>
    </source>
</evidence>
<organism evidence="2 3">
    <name type="scientific">Halobium salinum</name>
    <dbReference type="NCBI Taxonomy" id="1364940"/>
    <lineage>
        <taxon>Archaea</taxon>
        <taxon>Methanobacteriati</taxon>
        <taxon>Methanobacteriota</taxon>
        <taxon>Stenosarchaea group</taxon>
        <taxon>Halobacteria</taxon>
        <taxon>Halobacteriales</taxon>
        <taxon>Haloferacaceae</taxon>
        <taxon>Halobium</taxon>
    </lineage>
</organism>
<proteinExistence type="predicted"/>
<comment type="caution">
    <text evidence="2">The sequence shown here is derived from an EMBL/GenBank/DDBJ whole genome shotgun (WGS) entry which is preliminary data.</text>
</comment>
<name>A0ABD5PHB9_9EURY</name>
<dbReference type="Pfam" id="PF14280">
    <property type="entry name" value="DUF4365"/>
    <property type="match status" value="1"/>
</dbReference>